<dbReference type="Proteomes" id="UP000014500">
    <property type="component" value="Unassembled WGS sequence"/>
</dbReference>
<keyword evidence="1" id="KW-1133">Transmembrane helix</keyword>
<dbReference type="OMA" id="TLYYFWQ"/>
<evidence type="ECO:0000256" key="1">
    <source>
        <dbReference type="SAM" id="Phobius"/>
    </source>
</evidence>
<name>T1J3S7_STRMM</name>
<dbReference type="HOGENOM" id="CLU_080821_0_0_1"/>
<reference evidence="2" key="2">
    <citation type="submission" date="2015-02" db="UniProtKB">
        <authorList>
            <consortium name="EnsemblMetazoa"/>
        </authorList>
    </citation>
    <scope>IDENTIFICATION</scope>
</reference>
<protein>
    <submittedName>
        <fullName evidence="2">Uncharacterized protein</fullName>
    </submittedName>
</protein>
<evidence type="ECO:0000313" key="2">
    <source>
        <dbReference type="EnsemblMetazoa" id="SMAR008247-PA"/>
    </source>
</evidence>
<dbReference type="PhylomeDB" id="T1J3S7"/>
<dbReference type="PANTHER" id="PTHR39074">
    <property type="entry name" value="AGAP007547-PA"/>
    <property type="match status" value="1"/>
</dbReference>
<keyword evidence="3" id="KW-1185">Reference proteome</keyword>
<dbReference type="EMBL" id="JH431830">
    <property type="status" value="NOT_ANNOTATED_CDS"/>
    <property type="molecule type" value="Genomic_DNA"/>
</dbReference>
<keyword evidence="1" id="KW-0812">Transmembrane</keyword>
<feature type="transmembrane region" description="Helical" evidence="1">
    <location>
        <begin position="148"/>
        <end position="169"/>
    </location>
</feature>
<organism evidence="2 3">
    <name type="scientific">Strigamia maritima</name>
    <name type="common">European centipede</name>
    <name type="synonym">Geophilus maritimus</name>
    <dbReference type="NCBI Taxonomy" id="126957"/>
    <lineage>
        <taxon>Eukaryota</taxon>
        <taxon>Metazoa</taxon>
        <taxon>Ecdysozoa</taxon>
        <taxon>Arthropoda</taxon>
        <taxon>Myriapoda</taxon>
        <taxon>Chilopoda</taxon>
        <taxon>Pleurostigmophora</taxon>
        <taxon>Geophilomorpha</taxon>
        <taxon>Linotaeniidae</taxon>
        <taxon>Strigamia</taxon>
    </lineage>
</organism>
<dbReference type="STRING" id="126957.T1J3S7"/>
<feature type="transmembrane region" description="Helical" evidence="1">
    <location>
        <begin position="271"/>
        <end position="295"/>
    </location>
</feature>
<accession>T1J3S7</accession>
<feature type="transmembrane region" description="Helical" evidence="1">
    <location>
        <begin position="181"/>
        <end position="200"/>
    </location>
</feature>
<feature type="transmembrane region" description="Helical" evidence="1">
    <location>
        <begin position="46"/>
        <end position="70"/>
    </location>
</feature>
<evidence type="ECO:0000313" key="3">
    <source>
        <dbReference type="Proteomes" id="UP000014500"/>
    </source>
</evidence>
<proteinExistence type="predicted"/>
<reference evidence="3" key="1">
    <citation type="submission" date="2011-05" db="EMBL/GenBank/DDBJ databases">
        <authorList>
            <person name="Richards S.R."/>
            <person name="Qu J."/>
            <person name="Jiang H."/>
            <person name="Jhangiani S.N."/>
            <person name="Agravi P."/>
            <person name="Goodspeed R."/>
            <person name="Gross S."/>
            <person name="Mandapat C."/>
            <person name="Jackson L."/>
            <person name="Mathew T."/>
            <person name="Pu L."/>
            <person name="Thornton R."/>
            <person name="Saada N."/>
            <person name="Wilczek-Boney K.B."/>
            <person name="Lee S."/>
            <person name="Kovar C."/>
            <person name="Wu Y."/>
            <person name="Scherer S.E."/>
            <person name="Worley K.C."/>
            <person name="Muzny D.M."/>
            <person name="Gibbs R."/>
        </authorList>
    </citation>
    <scope>NUCLEOTIDE SEQUENCE</scope>
    <source>
        <strain evidence="3">Brora</strain>
    </source>
</reference>
<keyword evidence="1" id="KW-0472">Membrane</keyword>
<sequence length="300" mass="35100">MMGEESGPRSSKEKKTLFPGAKIGLKSLRNDKLKPASKYYDYETTLSFGIATTIFLLIPYIHFDIIYSLWSEYTRPVNKTTCTCNCWDSTFKSNYEAGTPRYKHVYFNITSNSLKMWAVTILAILLFYETIRKTCHLMSERRLRRSMLVLFVASIYPHYYSWWSFFNFWNDEYQHQWSHQLLFSITECVSTYFVVHLLDLKESTTPWKLMVVLSVATAHCLTSLRDQFGYNVIRGEGELHQVLRDVGFMLPDLLCVYVALREMKVYARRNYVPVSYLVSNATFGCSFGFVLLMFISSTFL</sequence>
<dbReference type="AlphaFoldDB" id="T1J3S7"/>
<feature type="transmembrane region" description="Helical" evidence="1">
    <location>
        <begin position="105"/>
        <end position="128"/>
    </location>
</feature>
<dbReference type="PANTHER" id="PTHR39074:SF1">
    <property type="entry name" value="AGAP007547-PA"/>
    <property type="match status" value="1"/>
</dbReference>
<dbReference type="eggNOG" id="ENOG502QXAP">
    <property type="taxonomic scope" value="Eukaryota"/>
</dbReference>
<dbReference type="EnsemblMetazoa" id="SMAR008247-RA">
    <property type="protein sequence ID" value="SMAR008247-PA"/>
    <property type="gene ID" value="SMAR008247"/>
</dbReference>